<dbReference type="AlphaFoldDB" id="A0A512N8K1"/>
<keyword evidence="2" id="KW-1185">Reference proteome</keyword>
<dbReference type="EMBL" id="BKAJ01000037">
    <property type="protein sequence ID" value="GEP55315.1"/>
    <property type="molecule type" value="Genomic_DNA"/>
</dbReference>
<dbReference type="OrthoDB" id="3483205at2"/>
<gene>
    <name evidence="1" type="ORF">RSO01_24810</name>
</gene>
<evidence type="ECO:0000313" key="2">
    <source>
        <dbReference type="Proteomes" id="UP000321058"/>
    </source>
</evidence>
<organism evidence="1 2">
    <name type="scientific">Reyranella soli</name>
    <dbReference type="NCBI Taxonomy" id="1230389"/>
    <lineage>
        <taxon>Bacteria</taxon>
        <taxon>Pseudomonadati</taxon>
        <taxon>Pseudomonadota</taxon>
        <taxon>Alphaproteobacteria</taxon>
        <taxon>Hyphomicrobiales</taxon>
        <taxon>Reyranellaceae</taxon>
        <taxon>Reyranella</taxon>
    </lineage>
</organism>
<proteinExistence type="predicted"/>
<accession>A0A512N8K1</accession>
<protein>
    <submittedName>
        <fullName evidence="1">Uncharacterized protein</fullName>
    </submittedName>
</protein>
<reference evidence="1 2" key="1">
    <citation type="submission" date="2019-07" db="EMBL/GenBank/DDBJ databases">
        <title>Whole genome shotgun sequence of Reyranella soli NBRC 108950.</title>
        <authorList>
            <person name="Hosoyama A."/>
            <person name="Uohara A."/>
            <person name="Ohji S."/>
            <person name="Ichikawa N."/>
        </authorList>
    </citation>
    <scope>NUCLEOTIDE SEQUENCE [LARGE SCALE GENOMIC DNA]</scope>
    <source>
        <strain evidence="1 2">NBRC 108950</strain>
    </source>
</reference>
<dbReference type="Proteomes" id="UP000321058">
    <property type="component" value="Unassembled WGS sequence"/>
</dbReference>
<name>A0A512N8K1_9HYPH</name>
<comment type="caution">
    <text evidence="1">The sequence shown here is derived from an EMBL/GenBank/DDBJ whole genome shotgun (WGS) entry which is preliminary data.</text>
</comment>
<evidence type="ECO:0000313" key="1">
    <source>
        <dbReference type="EMBL" id="GEP55315.1"/>
    </source>
</evidence>
<sequence length="69" mass="7913">MAQLWVETGRFVTTIIPLQSNIMARNQFTLAEVAELWSIRTLRGLLTLACRRALDQPCHVDVYLKVANR</sequence>